<dbReference type="OMA" id="GQKTVCA"/>
<feature type="coiled-coil region" evidence="3">
    <location>
        <begin position="415"/>
        <end position="470"/>
    </location>
</feature>
<dbReference type="OrthoDB" id="302872at2759"/>
<comment type="similarity">
    <text evidence="2">Belongs to the SMC family.</text>
</comment>
<protein>
    <recommendedName>
        <fullName evidence="2">Structural maintenance of chromosomes protein</fullName>
    </recommendedName>
</protein>
<dbReference type="GO" id="GO:0016887">
    <property type="term" value="F:ATP hydrolysis activity"/>
    <property type="evidence" value="ECO:0007669"/>
    <property type="project" value="InterPro"/>
</dbReference>
<dbReference type="GO" id="GO:0005634">
    <property type="term" value="C:nucleus"/>
    <property type="evidence" value="ECO:0007669"/>
    <property type="project" value="UniProtKB-SubCell"/>
</dbReference>
<evidence type="ECO:0000256" key="2">
    <source>
        <dbReference type="PIRNR" id="PIRNR005719"/>
    </source>
</evidence>
<dbReference type="Gene3D" id="3.30.70.1620">
    <property type="match status" value="1"/>
</dbReference>
<evidence type="ECO:0000256" key="1">
    <source>
        <dbReference type="ARBA" id="ARBA00023054"/>
    </source>
</evidence>
<dbReference type="InterPro" id="IPR003395">
    <property type="entry name" value="RecF/RecN/SMC_N"/>
</dbReference>
<evidence type="ECO:0000259" key="4">
    <source>
        <dbReference type="SMART" id="SM00968"/>
    </source>
</evidence>
<feature type="coiled-coil region" evidence="3">
    <location>
        <begin position="759"/>
        <end position="905"/>
    </location>
</feature>
<keyword evidence="2" id="KW-0539">Nucleus</keyword>
<organism evidence="5 6">
    <name type="scientific">Stylonychia lemnae</name>
    <name type="common">Ciliate</name>
    <dbReference type="NCBI Taxonomy" id="5949"/>
    <lineage>
        <taxon>Eukaryota</taxon>
        <taxon>Sar</taxon>
        <taxon>Alveolata</taxon>
        <taxon>Ciliophora</taxon>
        <taxon>Intramacronucleata</taxon>
        <taxon>Spirotrichea</taxon>
        <taxon>Stichotrichia</taxon>
        <taxon>Sporadotrichida</taxon>
        <taxon>Oxytrichidae</taxon>
        <taxon>Stylonychinae</taxon>
        <taxon>Stylonychia</taxon>
    </lineage>
</organism>
<dbReference type="Proteomes" id="UP000039865">
    <property type="component" value="Unassembled WGS sequence"/>
</dbReference>
<dbReference type="AlphaFoldDB" id="A0A078AF89"/>
<gene>
    <name evidence="5" type="primary">Contig15780.g16821</name>
    <name evidence="5" type="ORF">STYLEM_9188</name>
</gene>
<evidence type="ECO:0000313" key="6">
    <source>
        <dbReference type="Proteomes" id="UP000039865"/>
    </source>
</evidence>
<dbReference type="Gene3D" id="3.40.50.300">
    <property type="entry name" value="P-loop containing nucleotide triphosphate hydrolases"/>
    <property type="match status" value="2"/>
</dbReference>
<proteinExistence type="inferred from homology"/>
<dbReference type="PIRSF" id="PIRSF005719">
    <property type="entry name" value="SMC"/>
    <property type="match status" value="1"/>
</dbReference>
<dbReference type="InterPro" id="IPR027417">
    <property type="entry name" value="P-loop_NTPase"/>
</dbReference>
<keyword evidence="1 3" id="KW-0175">Coiled coil</keyword>
<dbReference type="GO" id="GO:0005694">
    <property type="term" value="C:chromosome"/>
    <property type="evidence" value="ECO:0007669"/>
    <property type="project" value="InterPro"/>
</dbReference>
<feature type="coiled-coil region" evidence="3">
    <location>
        <begin position="332"/>
        <end position="366"/>
    </location>
</feature>
<comment type="subcellular location">
    <subcellularLocation>
        <location evidence="2">Nucleus</location>
    </subcellularLocation>
</comment>
<accession>A0A078AF89</accession>
<dbReference type="GO" id="GO:0005524">
    <property type="term" value="F:ATP binding"/>
    <property type="evidence" value="ECO:0007669"/>
    <property type="project" value="InterPro"/>
</dbReference>
<dbReference type="SUPFAM" id="SSF75553">
    <property type="entry name" value="Smc hinge domain"/>
    <property type="match status" value="1"/>
</dbReference>
<dbReference type="EMBL" id="CCKQ01008732">
    <property type="protein sequence ID" value="CDW80192.1"/>
    <property type="molecule type" value="Genomic_DNA"/>
</dbReference>
<evidence type="ECO:0000256" key="3">
    <source>
        <dbReference type="SAM" id="Coils"/>
    </source>
</evidence>
<dbReference type="InterPro" id="IPR036277">
    <property type="entry name" value="SMC_hinge_sf"/>
</dbReference>
<evidence type="ECO:0000313" key="5">
    <source>
        <dbReference type="EMBL" id="CDW80192.1"/>
    </source>
</evidence>
<dbReference type="GO" id="GO:0051276">
    <property type="term" value="P:chromosome organization"/>
    <property type="evidence" value="ECO:0007669"/>
    <property type="project" value="InterPro"/>
</dbReference>
<dbReference type="InterPro" id="IPR024704">
    <property type="entry name" value="SMC"/>
</dbReference>
<dbReference type="Gene3D" id="1.20.1060.20">
    <property type="match status" value="1"/>
</dbReference>
<keyword evidence="6" id="KW-1185">Reference proteome</keyword>
<name>A0A078AF89_STYLE</name>
<reference evidence="5 6" key="1">
    <citation type="submission" date="2014-06" db="EMBL/GenBank/DDBJ databases">
        <authorList>
            <person name="Swart Estienne"/>
        </authorList>
    </citation>
    <scope>NUCLEOTIDE SEQUENCE [LARGE SCALE GENOMIC DNA]</scope>
    <source>
        <strain evidence="5 6">130c</strain>
    </source>
</reference>
<dbReference type="FunCoup" id="A0A078AF89">
    <property type="interactions" value="591"/>
</dbReference>
<dbReference type="SMART" id="SM00968">
    <property type="entry name" value="SMC_hinge"/>
    <property type="match status" value="1"/>
</dbReference>
<dbReference type="SUPFAM" id="SSF52540">
    <property type="entry name" value="P-loop containing nucleoside triphosphate hydrolases"/>
    <property type="match status" value="1"/>
</dbReference>
<dbReference type="Pfam" id="PF02463">
    <property type="entry name" value="SMC_N"/>
    <property type="match status" value="1"/>
</dbReference>
<feature type="domain" description="SMC hinge" evidence="4">
    <location>
        <begin position="522"/>
        <end position="641"/>
    </location>
</feature>
<dbReference type="PANTHER" id="PTHR43977">
    <property type="entry name" value="STRUCTURAL MAINTENANCE OF CHROMOSOMES PROTEIN 3"/>
    <property type="match status" value="1"/>
</dbReference>
<dbReference type="InParanoid" id="A0A078AF89"/>
<sequence length="1210" mass="140508">MYIKKVQVQNFVSYRELDMPNDLHPGCNLVLGYNGSGKSNFLQAIIFALSDSHSKKSKQERTMMLNNRSATKEYSVEVTLDNHKQKLPVAGNDVIVKKVYNCDTDRETYFLNGQHIQEREIFNIFESGGFSLSGTSQFQIVQQGQVEQLVLQGEEGFLKMLKEVTGTESFDSRVDKMNQVLSECNTKKTQLEKILDAIKSRLDELGREIEEYREIQKIEKEKKALELALHTTKTQANNGEIENLRRQKLSLMEQRKSIIDQRDDILIENSNQKDQIDSCKNMIQLLEAKIHNLNQMRNEILNSQVNSEQSANQRLVQKNLNDYFSVSYDQQIQQLNQGVELLHKEIDKLQEQNTAIEIDIQKIKLKQGELIREKDLLLLKKETLEKFKNPQQRKKFFQEEQNRIQVQQANVKKDIDDAHKNLDLANKRVQELNQKIQARQQDNETLKNRMKDAERDILEAREEKRRVAAQLKSFMFQQNELDLEIKALKTKYGAEVEQLERLDPIYSTLKRLKLLINEKNVAGFKGLLIDFIECDNRFAACVDLAAKSKLLSIIVDDLETAKEILALNNQIKGGVINIYPLSIIDNSQEKQRNYPQSNEVMPLFQQIKLKEGADPRLAKLIYNIFSKVALTRTYQLAMEVAKDYNLTCVTPDLQIVYAGAFITRVGQYNKSQQDRVSIYRKVINIQSQVEQKVAQQISLEKEKDKLSGDDLDSMRKIQKAEITMNNLKSQSQQNNTILFDLQIQIEQKTQGVKDHQRVIDNLNYQDNQALENLKDLEKQSQSQGEAFSEQDQHRLLFLNKTLDELNRQLYQKENERTQFTNQLNQASKMLNDNYLKRKNDLQHNILEQEIETNILGKKNEDSDKHQNEVESKRIEKELQIYGQQLQKKNDELKNLMSTIEVQEENDGLMQQLRAKTIEIEEISMKIDEVQGRNFQLETLIKKIESYDKQTFDNAMKDFEHQSIVREINSRGQELEKFPRMNRHCVEWYDKYTSKHEDLQKKFKDQIETEQGLLRLLVDLDLQKQQALEKNFMKLNQNFQDIFGRIVPNGMAEMRLIKKDQQDESQISHPSQFQEGSQVMQIGQQVYKGIKVRVSFTGQNNQLEGLGHLSGGQKAVVAASLLFAIFKIEPAPFYIMDEFDNALDAEFRGAIAGLIYELSAQSQFLITTFKPELIDGADRLYEVMTKNNKSEIAQIDSKKAYEIINDTANSK</sequence>
<feature type="coiled-coil region" evidence="3">
    <location>
        <begin position="188"/>
        <end position="303"/>
    </location>
</feature>
<dbReference type="InterPro" id="IPR010935">
    <property type="entry name" value="SMC_hinge"/>
</dbReference>
<dbReference type="Pfam" id="PF06470">
    <property type="entry name" value="SMC_hinge"/>
    <property type="match status" value="1"/>
</dbReference>